<dbReference type="Proteomes" id="UP001357485">
    <property type="component" value="Unassembled WGS sequence"/>
</dbReference>
<feature type="non-terminal residue" evidence="2">
    <location>
        <position position="149"/>
    </location>
</feature>
<proteinExistence type="predicted"/>
<keyword evidence="3" id="KW-1185">Reference proteome</keyword>
<gene>
    <name evidence="2" type="primary">GEF2_3</name>
    <name evidence="2" type="ORF">LTR16_007638</name>
</gene>
<dbReference type="EMBL" id="JAVRRA010009872">
    <property type="protein sequence ID" value="KAK5244345.1"/>
    <property type="molecule type" value="Genomic_DNA"/>
</dbReference>
<evidence type="ECO:0000256" key="1">
    <source>
        <dbReference type="SAM" id="MobiDB-lite"/>
    </source>
</evidence>
<evidence type="ECO:0000313" key="2">
    <source>
        <dbReference type="EMBL" id="KAK5244345.1"/>
    </source>
</evidence>
<organism evidence="2 3">
    <name type="scientific">Cryomyces antarcticus</name>
    <dbReference type="NCBI Taxonomy" id="329879"/>
    <lineage>
        <taxon>Eukaryota</taxon>
        <taxon>Fungi</taxon>
        <taxon>Dikarya</taxon>
        <taxon>Ascomycota</taxon>
        <taxon>Pezizomycotina</taxon>
        <taxon>Dothideomycetes</taxon>
        <taxon>Dothideomycetes incertae sedis</taxon>
        <taxon>Cryomyces</taxon>
    </lineage>
</organism>
<comment type="caution">
    <text evidence="2">The sequence shown here is derived from an EMBL/GenBank/DDBJ whole genome shotgun (WGS) entry which is preliminary data.</text>
</comment>
<feature type="region of interest" description="Disordered" evidence="1">
    <location>
        <begin position="1"/>
        <end position="24"/>
    </location>
</feature>
<accession>A0ABR0LUZ8</accession>
<reference evidence="2 3" key="1">
    <citation type="submission" date="2023-08" db="EMBL/GenBank/DDBJ databases">
        <title>Black Yeasts Isolated from many extreme environments.</title>
        <authorList>
            <person name="Coleine C."/>
            <person name="Stajich J.E."/>
            <person name="Selbmann L."/>
        </authorList>
    </citation>
    <scope>NUCLEOTIDE SEQUENCE [LARGE SCALE GENOMIC DNA]</scope>
    <source>
        <strain evidence="2 3">CCFEE 536</strain>
    </source>
</reference>
<evidence type="ECO:0000313" key="3">
    <source>
        <dbReference type="Proteomes" id="UP001357485"/>
    </source>
</evidence>
<sequence>MSSSSSSQSRYEGAGASSSRGAFQSSAVEIDSANDDLAIHRVEDAELLLEDPLHSTLPDSTSFKRKHKASLGFSLPRLLSPVHSNTDRAAYASYSIRNPSTRIDRDRSSDDTRATPETNLSYPYTSADGGSEIQDNKDGGTLDWQAEGP</sequence>
<feature type="region of interest" description="Disordered" evidence="1">
    <location>
        <begin position="88"/>
        <end position="149"/>
    </location>
</feature>
<protein>
    <submittedName>
        <fullName evidence="2">Chloride channel</fullName>
    </submittedName>
</protein>
<name>A0ABR0LUZ8_9PEZI</name>
<feature type="compositionally biased region" description="Basic and acidic residues" evidence="1">
    <location>
        <begin position="102"/>
        <end position="114"/>
    </location>
</feature>